<keyword evidence="1" id="KW-0812">Transmembrane</keyword>
<organism evidence="2 3">
    <name type="scientific">Xenorhabdus littoralis</name>
    <dbReference type="NCBI Taxonomy" id="2582835"/>
    <lineage>
        <taxon>Bacteria</taxon>
        <taxon>Pseudomonadati</taxon>
        <taxon>Pseudomonadota</taxon>
        <taxon>Gammaproteobacteria</taxon>
        <taxon>Enterobacterales</taxon>
        <taxon>Morganellaceae</taxon>
        <taxon>Xenorhabdus</taxon>
    </lineage>
</organism>
<feature type="transmembrane region" description="Helical" evidence="1">
    <location>
        <begin position="380"/>
        <end position="402"/>
    </location>
</feature>
<feature type="transmembrane region" description="Helical" evidence="1">
    <location>
        <begin position="266"/>
        <end position="284"/>
    </location>
</feature>
<sequence>MKTTLITADNSLMLWAFIMITVAAAIMAEQRFRWASKIPGSVIVLIIAILASNLNIIPTEAPVYDAVWGYILPLAIPLLLFKTNLQRIIKESRRLLVLFLISSIATMIGAIISFHIFRAYIPELDKISGMISASYTGGGVNFVAMAAKLDTSQSMVASTIVADNFMMAGYFIILIILSGWKVARKFWGSPHIDLVENDPQLDKSRTLAAAYWQPKNISLKDIALSLAWSIFIVALSFHLSSWLKTLFGQPNNVYQELIFSLITDKYLLLTTVTFIIVSIFKETFSKLNGTQELGTYAIYMFFVVIGIPASIHAILSHAPLLFAFVFVIAMINLILTFAAGKIFKFSLEENILACNANIGGPTTAAAMAISRGWVNLVGPIMVIGTVGYVIGNYVGTFVYFVVGKIPY</sequence>
<dbReference type="RefSeq" id="WP_319925326.1">
    <property type="nucleotide sequence ID" value="NZ_VCDP01000016.1"/>
</dbReference>
<proteinExistence type="predicted"/>
<feature type="transmembrane region" description="Helical" evidence="1">
    <location>
        <begin position="95"/>
        <end position="117"/>
    </location>
</feature>
<dbReference type="Pfam" id="PF05684">
    <property type="entry name" value="DUF819"/>
    <property type="match status" value="1"/>
</dbReference>
<keyword evidence="3" id="KW-1185">Reference proteome</keyword>
<comment type="caution">
    <text evidence="2">The sequence shown here is derived from an EMBL/GenBank/DDBJ whole genome shotgun (WGS) entry which is preliminary data.</text>
</comment>
<feature type="transmembrane region" description="Helical" evidence="1">
    <location>
        <begin position="155"/>
        <end position="177"/>
    </location>
</feature>
<feature type="transmembrane region" description="Helical" evidence="1">
    <location>
        <begin position="40"/>
        <end position="57"/>
    </location>
</feature>
<evidence type="ECO:0000313" key="3">
    <source>
        <dbReference type="Proteomes" id="UP001271640"/>
    </source>
</evidence>
<feature type="transmembrane region" description="Helical" evidence="1">
    <location>
        <begin position="321"/>
        <end position="340"/>
    </location>
</feature>
<dbReference type="PANTHER" id="PTHR34289">
    <property type="entry name" value="PROTEIN, PUTATIVE (DUF819)-RELATED"/>
    <property type="match status" value="1"/>
</dbReference>
<dbReference type="PANTHER" id="PTHR34289:SF8">
    <property type="entry name" value="DUF819 DOMAIN-CONTAINING PROTEIN"/>
    <property type="match status" value="1"/>
</dbReference>
<gene>
    <name evidence="2" type="ORF">FE394_05125</name>
</gene>
<keyword evidence="1" id="KW-1133">Transmembrane helix</keyword>
<feature type="transmembrane region" description="Helical" evidence="1">
    <location>
        <begin position="63"/>
        <end position="83"/>
    </location>
</feature>
<feature type="transmembrane region" description="Helical" evidence="1">
    <location>
        <begin position="352"/>
        <end position="374"/>
    </location>
</feature>
<dbReference type="EMBL" id="VCDP01000016">
    <property type="protein sequence ID" value="MDX7998587.1"/>
    <property type="molecule type" value="Genomic_DNA"/>
</dbReference>
<keyword evidence="1" id="KW-0472">Membrane</keyword>
<feature type="transmembrane region" description="Helical" evidence="1">
    <location>
        <begin position="296"/>
        <end position="315"/>
    </location>
</feature>
<dbReference type="Proteomes" id="UP001271640">
    <property type="component" value="Unassembled WGS sequence"/>
</dbReference>
<evidence type="ECO:0000256" key="1">
    <source>
        <dbReference type="SAM" id="Phobius"/>
    </source>
</evidence>
<evidence type="ECO:0000313" key="2">
    <source>
        <dbReference type="EMBL" id="MDX7998587.1"/>
    </source>
</evidence>
<protein>
    <submittedName>
        <fullName evidence="2">DUF819 domain-containing protein</fullName>
    </submittedName>
</protein>
<feature type="transmembrane region" description="Helical" evidence="1">
    <location>
        <begin position="222"/>
        <end position="243"/>
    </location>
</feature>
<reference evidence="3" key="1">
    <citation type="journal article" date="2024" name="Toxins">
        <title>Genome Sequence Analysis of Native Xenorhabdus Strains Isolated from Entomopathogenic Nematodes in Argentina.</title>
        <authorList>
            <person name="Palma L."/>
            <person name="Frizzo L."/>
            <person name="Kaiser S."/>
            <person name="Berry C."/>
            <person name="Caballero P."/>
            <person name="Bode H.B."/>
            <person name="Del Valle E.E."/>
        </authorList>
    </citation>
    <scope>NUCLEOTIDE SEQUENCE [LARGE SCALE GENOMIC DNA]</scope>
    <source>
        <strain evidence="3">Reich</strain>
    </source>
</reference>
<accession>A0ABU4SIV3</accession>
<feature type="transmembrane region" description="Helical" evidence="1">
    <location>
        <begin position="12"/>
        <end position="28"/>
    </location>
</feature>
<dbReference type="InterPro" id="IPR008537">
    <property type="entry name" value="DUF819"/>
</dbReference>
<name>A0ABU4SIV3_9GAMM</name>